<keyword evidence="3" id="KW-1185">Reference proteome</keyword>
<evidence type="ECO:0008006" key="4">
    <source>
        <dbReference type="Google" id="ProtNLM"/>
    </source>
</evidence>
<proteinExistence type="predicted"/>
<evidence type="ECO:0000313" key="2">
    <source>
        <dbReference type="EMBL" id="RPA93595.1"/>
    </source>
</evidence>
<dbReference type="AlphaFoldDB" id="A0A3N4J5Y2"/>
<evidence type="ECO:0000256" key="1">
    <source>
        <dbReference type="SAM" id="Phobius"/>
    </source>
</evidence>
<feature type="transmembrane region" description="Helical" evidence="1">
    <location>
        <begin position="39"/>
        <end position="59"/>
    </location>
</feature>
<protein>
    <recommendedName>
        <fullName evidence="4">Transmembrane protein</fullName>
    </recommendedName>
</protein>
<gene>
    <name evidence="2" type="ORF">L873DRAFT_1514652</name>
</gene>
<keyword evidence="1" id="KW-1133">Transmembrane helix</keyword>
<evidence type="ECO:0000313" key="3">
    <source>
        <dbReference type="Proteomes" id="UP000276215"/>
    </source>
</evidence>
<sequence>MLGSLLEGGGFLSFFLSTVDRSLVDLEVAYEHDILGLDFWDFVFLLSCSFSASVLIFLVF</sequence>
<dbReference type="Proteomes" id="UP000276215">
    <property type="component" value="Unassembled WGS sequence"/>
</dbReference>
<accession>A0A3N4J5Y2</accession>
<keyword evidence="1" id="KW-0812">Transmembrane</keyword>
<organism evidence="2 3">
    <name type="scientific">Choiromyces venosus 120613-1</name>
    <dbReference type="NCBI Taxonomy" id="1336337"/>
    <lineage>
        <taxon>Eukaryota</taxon>
        <taxon>Fungi</taxon>
        <taxon>Dikarya</taxon>
        <taxon>Ascomycota</taxon>
        <taxon>Pezizomycotina</taxon>
        <taxon>Pezizomycetes</taxon>
        <taxon>Pezizales</taxon>
        <taxon>Tuberaceae</taxon>
        <taxon>Choiromyces</taxon>
    </lineage>
</organism>
<keyword evidence="1" id="KW-0472">Membrane</keyword>
<reference evidence="2 3" key="1">
    <citation type="journal article" date="2018" name="Nat. Ecol. Evol.">
        <title>Pezizomycetes genomes reveal the molecular basis of ectomycorrhizal truffle lifestyle.</title>
        <authorList>
            <person name="Murat C."/>
            <person name="Payen T."/>
            <person name="Noel B."/>
            <person name="Kuo A."/>
            <person name="Morin E."/>
            <person name="Chen J."/>
            <person name="Kohler A."/>
            <person name="Krizsan K."/>
            <person name="Balestrini R."/>
            <person name="Da Silva C."/>
            <person name="Montanini B."/>
            <person name="Hainaut M."/>
            <person name="Levati E."/>
            <person name="Barry K.W."/>
            <person name="Belfiori B."/>
            <person name="Cichocki N."/>
            <person name="Clum A."/>
            <person name="Dockter R.B."/>
            <person name="Fauchery L."/>
            <person name="Guy J."/>
            <person name="Iotti M."/>
            <person name="Le Tacon F."/>
            <person name="Lindquist E.A."/>
            <person name="Lipzen A."/>
            <person name="Malagnac F."/>
            <person name="Mello A."/>
            <person name="Molinier V."/>
            <person name="Miyauchi S."/>
            <person name="Poulain J."/>
            <person name="Riccioni C."/>
            <person name="Rubini A."/>
            <person name="Sitrit Y."/>
            <person name="Splivallo R."/>
            <person name="Traeger S."/>
            <person name="Wang M."/>
            <person name="Zifcakova L."/>
            <person name="Wipf D."/>
            <person name="Zambonelli A."/>
            <person name="Paolocci F."/>
            <person name="Nowrousian M."/>
            <person name="Ottonello S."/>
            <person name="Baldrian P."/>
            <person name="Spatafora J.W."/>
            <person name="Henrissat B."/>
            <person name="Nagy L.G."/>
            <person name="Aury J.M."/>
            <person name="Wincker P."/>
            <person name="Grigoriev I.V."/>
            <person name="Bonfante P."/>
            <person name="Martin F.M."/>
        </authorList>
    </citation>
    <scope>NUCLEOTIDE SEQUENCE [LARGE SCALE GENOMIC DNA]</scope>
    <source>
        <strain evidence="2 3">120613-1</strain>
    </source>
</reference>
<name>A0A3N4J5Y2_9PEZI</name>
<dbReference type="EMBL" id="ML120449">
    <property type="protein sequence ID" value="RPA93595.1"/>
    <property type="molecule type" value="Genomic_DNA"/>
</dbReference>